<name>A0A2P7U0R8_9NEIS</name>
<feature type="compositionally biased region" description="Basic and acidic residues" evidence="2">
    <location>
        <begin position="393"/>
        <end position="437"/>
    </location>
</feature>
<dbReference type="Gene3D" id="2.70.70.10">
    <property type="entry name" value="Glucose Permease (Domain IIA)"/>
    <property type="match status" value="1"/>
</dbReference>
<feature type="domain" description="M23ase beta-sheet core" evidence="4">
    <location>
        <begin position="498"/>
        <end position="589"/>
    </location>
</feature>
<comment type="caution">
    <text evidence="5">The sequence shown here is derived from an EMBL/GenBank/DDBJ whole genome shotgun (WGS) entry which is preliminary data.</text>
</comment>
<feature type="compositionally biased region" description="Low complexity" evidence="2">
    <location>
        <begin position="172"/>
        <end position="185"/>
    </location>
</feature>
<evidence type="ECO:0000313" key="6">
    <source>
        <dbReference type="Proteomes" id="UP000241868"/>
    </source>
</evidence>
<dbReference type="InterPro" id="IPR016047">
    <property type="entry name" value="M23ase_b-sheet_dom"/>
</dbReference>
<dbReference type="Proteomes" id="UP000241868">
    <property type="component" value="Unassembled WGS sequence"/>
</dbReference>
<feature type="compositionally biased region" description="Basic and acidic residues" evidence="2">
    <location>
        <begin position="108"/>
        <end position="166"/>
    </location>
</feature>
<dbReference type="GO" id="GO:0004222">
    <property type="term" value="F:metalloendopeptidase activity"/>
    <property type="evidence" value="ECO:0007669"/>
    <property type="project" value="TreeGrafter"/>
</dbReference>
<evidence type="ECO:0000256" key="1">
    <source>
        <dbReference type="SAM" id="Coils"/>
    </source>
</evidence>
<evidence type="ECO:0000259" key="4">
    <source>
        <dbReference type="Pfam" id="PF01551"/>
    </source>
</evidence>
<feature type="region of interest" description="Disordered" evidence="2">
    <location>
        <begin position="393"/>
        <end position="449"/>
    </location>
</feature>
<evidence type="ECO:0000256" key="3">
    <source>
        <dbReference type="SAM" id="SignalP"/>
    </source>
</evidence>
<protein>
    <recommendedName>
        <fullName evidence="4">M23ase beta-sheet core domain-containing protein</fullName>
    </recommendedName>
</protein>
<gene>
    <name evidence="5" type="ORF">C7N83_05515</name>
</gene>
<feature type="coiled-coil region" evidence="1">
    <location>
        <begin position="217"/>
        <end position="268"/>
    </location>
</feature>
<feature type="compositionally biased region" description="Low complexity" evidence="2">
    <location>
        <begin position="33"/>
        <end position="42"/>
    </location>
</feature>
<organism evidence="5 6">
    <name type="scientific">Neisseria iguanae</name>
    <dbReference type="NCBI Taxonomy" id="90242"/>
    <lineage>
        <taxon>Bacteria</taxon>
        <taxon>Pseudomonadati</taxon>
        <taxon>Pseudomonadota</taxon>
        <taxon>Betaproteobacteria</taxon>
        <taxon>Neisseriales</taxon>
        <taxon>Neisseriaceae</taxon>
        <taxon>Neisseria</taxon>
    </lineage>
</organism>
<dbReference type="InterPro" id="IPR050570">
    <property type="entry name" value="Cell_wall_metabolism_enzyme"/>
</dbReference>
<keyword evidence="6" id="KW-1185">Reference proteome</keyword>
<feature type="signal peptide" evidence="3">
    <location>
        <begin position="1"/>
        <end position="20"/>
    </location>
</feature>
<dbReference type="SUPFAM" id="SSF51261">
    <property type="entry name" value="Duplicated hybrid motif"/>
    <property type="match status" value="1"/>
</dbReference>
<dbReference type="AlphaFoldDB" id="A0A2P7U0R8"/>
<dbReference type="PANTHER" id="PTHR21666:SF291">
    <property type="entry name" value="STAGE II SPORULATION PROTEIN Q"/>
    <property type="match status" value="1"/>
</dbReference>
<dbReference type="PANTHER" id="PTHR21666">
    <property type="entry name" value="PEPTIDASE-RELATED"/>
    <property type="match status" value="1"/>
</dbReference>
<feature type="compositionally biased region" description="Basic and acidic residues" evidence="2">
    <location>
        <begin position="89"/>
        <end position="101"/>
    </location>
</feature>
<dbReference type="Gene3D" id="6.10.250.3150">
    <property type="match status" value="1"/>
</dbReference>
<feature type="compositionally biased region" description="Basic and acidic residues" evidence="2">
    <location>
        <begin position="47"/>
        <end position="77"/>
    </location>
</feature>
<dbReference type="InterPro" id="IPR011055">
    <property type="entry name" value="Dup_hybrid_motif"/>
</dbReference>
<dbReference type="RefSeq" id="WP_106741202.1">
    <property type="nucleotide sequence ID" value="NZ_PXYY01000024.1"/>
</dbReference>
<keyword evidence="3" id="KW-0732">Signal</keyword>
<reference evidence="5 6" key="1">
    <citation type="submission" date="2018-03" db="EMBL/GenBank/DDBJ databases">
        <title>Neisseria weixii sp. nov., isolated from the intestinal contents of Tibetan Plateau pika (Ochotona curzoniae) in Yushu, Qinghai Province, China.</title>
        <authorList>
            <person name="Gui Z."/>
        </authorList>
    </citation>
    <scope>NUCLEOTIDE SEQUENCE [LARGE SCALE GENOMIC DNA]</scope>
    <source>
        <strain evidence="5 6">ATCC 51483</strain>
    </source>
</reference>
<feature type="coiled-coil region" evidence="1">
    <location>
        <begin position="318"/>
        <end position="352"/>
    </location>
</feature>
<accession>A0A2P7U0R8</accession>
<dbReference type="OrthoDB" id="9784703at2"/>
<feature type="region of interest" description="Disordered" evidence="2">
    <location>
        <begin position="24"/>
        <end position="189"/>
    </location>
</feature>
<dbReference type="EMBL" id="PXYY01000024">
    <property type="protein sequence ID" value="PSJ80580.1"/>
    <property type="molecule type" value="Genomic_DNA"/>
</dbReference>
<proteinExistence type="predicted"/>
<dbReference type="Pfam" id="PF01551">
    <property type="entry name" value="Peptidase_M23"/>
    <property type="match status" value="1"/>
</dbReference>
<feature type="chain" id="PRO_5015143671" description="M23ase beta-sheet core domain-containing protein" evidence="3">
    <location>
        <begin position="21"/>
        <end position="594"/>
    </location>
</feature>
<evidence type="ECO:0000256" key="2">
    <source>
        <dbReference type="SAM" id="MobiDB-lite"/>
    </source>
</evidence>
<keyword evidence="1" id="KW-0175">Coiled coil</keyword>
<sequence length="594" mass="64907">MRYKPLLLTLLLCFAAPAFAANGSSAKEKAAAAKKNIPAQKATAPKEAAKDKKGNSKTSADKAKEKTKAVAKKDNKAGNKKSNGNATDTQKETSKAKEQAVKKTAAKSTKESAEKENNAKKSDKKIAAKKETAAKKDSKKESSKQPAKKEPVKKESVKKAADKAETGKSAYKARTANNKKTTAARSNDNDELRAAVSAATNDLEVKQALNKRTAGFLVRVNADLKKLQQTRNSLSNINRQQRGAWGTLQQLDKNLTRLKAEVGNTRAQISRFVSGNYKNSQPNAVALFLKNAEPGQKTRFLRYTRYINASNEKVMAGLAKQQKELAAQETKINNELSRLKRLQANAQATLKKQGAKNTPEQVESRRQNTAIAKEARKSAAQKDNEQRLNNLIKDLDKQKNEQRKKEAEARKKAAETRLAKAEKARQTAKANKEKAAQERAALSNLTDEDMKLQAPKSGSFMTISNPNSFSRMQGRLKKPINGMLSGLFGHRRESGEIWKGVFYTTPPAAVNSIAAGNVVYTGELEGYGNVVVVDHGDKYVSVYSGLNEIGVVKGYSVGQGHKIGTSGTLPSGEEGLYLEIRYNGQNMNPLSWIN</sequence>
<evidence type="ECO:0000313" key="5">
    <source>
        <dbReference type="EMBL" id="PSJ80580.1"/>
    </source>
</evidence>
<dbReference type="CDD" id="cd12797">
    <property type="entry name" value="M23_peptidase"/>
    <property type="match status" value="1"/>
</dbReference>